<dbReference type="PROSITE" id="PS50043">
    <property type="entry name" value="HTH_LUXR_2"/>
    <property type="match status" value="1"/>
</dbReference>
<dbReference type="InterPro" id="IPR016032">
    <property type="entry name" value="Sig_transdc_resp-reg_C-effctor"/>
</dbReference>
<evidence type="ECO:0000259" key="3">
    <source>
        <dbReference type="PROSITE" id="PS50043"/>
    </source>
</evidence>
<dbReference type="Pfam" id="PF13191">
    <property type="entry name" value="AAA_16"/>
    <property type="match status" value="1"/>
</dbReference>
<dbReference type="InterPro" id="IPR036388">
    <property type="entry name" value="WH-like_DNA-bd_sf"/>
</dbReference>
<dbReference type="SMART" id="SM00421">
    <property type="entry name" value="HTH_LUXR"/>
    <property type="match status" value="1"/>
</dbReference>
<dbReference type="EMBL" id="JAVREL010000016">
    <property type="protein sequence ID" value="MDT0345829.1"/>
    <property type="molecule type" value="Genomic_DNA"/>
</dbReference>
<reference evidence="5" key="1">
    <citation type="submission" date="2023-07" db="EMBL/GenBank/DDBJ databases">
        <title>30 novel species of actinomycetes from the DSMZ collection.</title>
        <authorList>
            <person name="Nouioui I."/>
        </authorList>
    </citation>
    <scope>NUCLEOTIDE SEQUENCE [LARGE SCALE GENOMIC DNA]</scope>
    <source>
        <strain evidence="5">DSM 44938</strain>
    </source>
</reference>
<dbReference type="Proteomes" id="UP001183246">
    <property type="component" value="Unassembled WGS sequence"/>
</dbReference>
<dbReference type="Gene3D" id="3.40.50.300">
    <property type="entry name" value="P-loop containing nucleotide triphosphate hydrolases"/>
    <property type="match status" value="1"/>
</dbReference>
<protein>
    <submittedName>
        <fullName evidence="4">AAA family ATPase</fullName>
    </submittedName>
</protein>
<keyword evidence="5" id="KW-1185">Reference proteome</keyword>
<dbReference type="InterPro" id="IPR003593">
    <property type="entry name" value="AAA+_ATPase"/>
</dbReference>
<gene>
    <name evidence="4" type="ORF">RM590_25030</name>
</gene>
<comment type="caution">
    <text evidence="4">The sequence shown here is derived from an EMBL/GenBank/DDBJ whole genome shotgun (WGS) entry which is preliminary data.</text>
</comment>
<sequence length="881" mass="92987">MAIPQHIEPIGRGGEQAALRRFLDRAREHGAALLLTGDTGIGKTTLLASATRHLGTRVLRATGHRSETSLPGAGLRRLLGTFDPAATTLTEALAAATRDGPVLAVIDDAHRWDAASLRALRAAAHRPPPGAGLLIAARHDLPPGPDVPAPRTLRLRPLTSGAADRLLRAQPRALTARTRARIAAEAAGNPLALIELAAALPDTHPDAPTPSAHLPLGDRLHRALAEELAELPADVRRLLLLAAVCEPAERAVVCAAAEAAGLPAGGLERAKATGWLHPDRADLRFHYPYLRTAARLTADGAERRAAHRALADVTAAEPVRRARHLAAAPAGPDEDAAAALDESAAHARRRGAVAEAAADWEAAAELSAEEGARAARLARAAHAAWEAGRADRLAELLDRAAGPAADGRAAAVLLALRGLTSHATQGRSGDAMPLLLDAVRCADGLPPDLVAAAGRVTDSLGDPVWAARFAGALTGEPGTRPRGRDPRLVAALTLTHAPRHARRLRAALAAEARTPDLAGLAGTLAAASAVDEAAPLVPAARTALADLHAQGRWGPALSLLTTLQHTELHLGRLRDFEHHTAQGLELAKAARDRTAAMTLRAGVAHRAAWRGDTAATTELTQDVLDFALTGPQRLLIARARWARGLAALGEDRVEEAYARLRALPPDYDGTGHDTVARWALADVVTAAHLMGREAEARGHIARAARQNSTLASPLLAGLLARSRALLAPGATAERWYRAALVRHAVTNWPFEAARSHLVYGTWLRRRHRLTDARAHLSRARETFAALGADVWQRRADDELRAAGAPPNARPWAARYRLTAREADVARLVADGRSDQEVARRLALSPGTVAGDLDTVYAKTGVATRTALTGLLDAETAFREEP</sequence>
<dbReference type="Gene3D" id="1.10.10.10">
    <property type="entry name" value="Winged helix-like DNA-binding domain superfamily/Winged helix DNA-binding domain"/>
    <property type="match status" value="1"/>
</dbReference>
<dbReference type="SMART" id="SM00382">
    <property type="entry name" value="AAA"/>
    <property type="match status" value="1"/>
</dbReference>
<evidence type="ECO:0000256" key="1">
    <source>
        <dbReference type="ARBA" id="ARBA00022741"/>
    </source>
</evidence>
<name>A0ABU2MW51_9ACTN</name>
<dbReference type="PRINTS" id="PR00038">
    <property type="entry name" value="HTHLUXR"/>
</dbReference>
<dbReference type="PANTHER" id="PTHR16305:SF35">
    <property type="entry name" value="TRANSCRIPTIONAL ACTIVATOR DOMAIN"/>
    <property type="match status" value="1"/>
</dbReference>
<dbReference type="InterPro" id="IPR041664">
    <property type="entry name" value="AAA_16"/>
</dbReference>
<dbReference type="InterPro" id="IPR027417">
    <property type="entry name" value="P-loop_NTPase"/>
</dbReference>
<keyword evidence="2" id="KW-0067">ATP-binding</keyword>
<evidence type="ECO:0000313" key="5">
    <source>
        <dbReference type="Proteomes" id="UP001183246"/>
    </source>
</evidence>
<dbReference type="RefSeq" id="WP_311706962.1">
    <property type="nucleotide sequence ID" value="NZ_JAVREL010000016.1"/>
</dbReference>
<proteinExistence type="predicted"/>
<dbReference type="SUPFAM" id="SSF52540">
    <property type="entry name" value="P-loop containing nucleoside triphosphate hydrolases"/>
    <property type="match status" value="1"/>
</dbReference>
<organism evidence="4 5">
    <name type="scientific">Streptomyces litchfieldiae</name>
    <dbReference type="NCBI Taxonomy" id="3075543"/>
    <lineage>
        <taxon>Bacteria</taxon>
        <taxon>Bacillati</taxon>
        <taxon>Actinomycetota</taxon>
        <taxon>Actinomycetes</taxon>
        <taxon>Kitasatosporales</taxon>
        <taxon>Streptomycetaceae</taxon>
        <taxon>Streptomyces</taxon>
    </lineage>
</organism>
<evidence type="ECO:0000256" key="2">
    <source>
        <dbReference type="ARBA" id="ARBA00022840"/>
    </source>
</evidence>
<evidence type="ECO:0000313" key="4">
    <source>
        <dbReference type="EMBL" id="MDT0345829.1"/>
    </source>
</evidence>
<keyword evidence="1" id="KW-0547">Nucleotide-binding</keyword>
<dbReference type="SUPFAM" id="SSF46894">
    <property type="entry name" value="C-terminal effector domain of the bipartite response regulators"/>
    <property type="match status" value="1"/>
</dbReference>
<feature type="domain" description="HTH luxR-type" evidence="3">
    <location>
        <begin position="810"/>
        <end position="875"/>
    </location>
</feature>
<dbReference type="InterPro" id="IPR000792">
    <property type="entry name" value="Tscrpt_reg_LuxR_C"/>
</dbReference>
<dbReference type="PANTHER" id="PTHR16305">
    <property type="entry name" value="TESTICULAR SOLUBLE ADENYLYL CYCLASE"/>
    <property type="match status" value="1"/>
</dbReference>
<accession>A0ABU2MW51</accession>
<dbReference type="Pfam" id="PF00196">
    <property type="entry name" value="GerE"/>
    <property type="match status" value="1"/>
</dbReference>